<evidence type="ECO:0000313" key="2">
    <source>
        <dbReference type="EMBL" id="REC46123.1"/>
    </source>
</evidence>
<keyword evidence="1" id="KW-1133">Transmembrane helix</keyword>
<reference evidence="2 3" key="1">
    <citation type="submission" date="2018-06" db="EMBL/GenBank/DDBJ databases">
        <title>Novel Chryseobacterium species.</title>
        <authorList>
            <person name="Newman J."/>
            <person name="Hugo C."/>
            <person name="Oosthuizen L."/>
            <person name="Charimba G."/>
        </authorList>
    </citation>
    <scope>NUCLEOTIDE SEQUENCE [LARGE SCALE GENOMIC DNA]</scope>
    <source>
        <strain evidence="2 3">7_F195</strain>
    </source>
</reference>
<dbReference type="PROSITE" id="PS51257">
    <property type="entry name" value="PROKAR_LIPOPROTEIN"/>
    <property type="match status" value="1"/>
</dbReference>
<accession>A0A3D9AXQ7</accession>
<dbReference type="Proteomes" id="UP000256257">
    <property type="component" value="Unassembled WGS sequence"/>
</dbReference>
<dbReference type="EMBL" id="QNVV01000015">
    <property type="protein sequence ID" value="REC46123.1"/>
    <property type="molecule type" value="Genomic_DNA"/>
</dbReference>
<feature type="transmembrane region" description="Helical" evidence="1">
    <location>
        <begin position="64"/>
        <end position="88"/>
    </location>
</feature>
<keyword evidence="1" id="KW-0472">Membrane</keyword>
<dbReference type="AlphaFoldDB" id="A0A3D9AXQ7"/>
<comment type="caution">
    <text evidence="2">The sequence shown here is derived from an EMBL/GenBank/DDBJ whole genome shotgun (WGS) entry which is preliminary data.</text>
</comment>
<keyword evidence="1" id="KW-0812">Transmembrane</keyword>
<sequence>MKTQKILYVLNIITWIIFIGSCIKAGALTFAFIVTIVNPEGAKNLYEGLNLLELYHYNISSYHLMMSFIIFIACYKAYLCFLVIRIFGQLNLAAPFSESVMKLITRISYSSLAIGILLLIADSYGEGFIKKGVQLTNIYEFTGFGAEYLFFGGIIFIIAQVFKRGIEIQSENELTI</sequence>
<dbReference type="OrthoDB" id="672524at2"/>
<proteinExistence type="predicted"/>
<keyword evidence="3" id="KW-1185">Reference proteome</keyword>
<organism evidence="2 3">
    <name type="scientific">Chryseobacterium pennipullorum</name>
    <dbReference type="NCBI Taxonomy" id="2258963"/>
    <lineage>
        <taxon>Bacteria</taxon>
        <taxon>Pseudomonadati</taxon>
        <taxon>Bacteroidota</taxon>
        <taxon>Flavobacteriia</taxon>
        <taxon>Flavobacteriales</taxon>
        <taxon>Weeksellaceae</taxon>
        <taxon>Chryseobacterium group</taxon>
        <taxon>Chryseobacterium</taxon>
    </lineage>
</organism>
<feature type="transmembrane region" description="Helical" evidence="1">
    <location>
        <begin position="141"/>
        <end position="162"/>
    </location>
</feature>
<protein>
    <submittedName>
        <fullName evidence="2">DUF2975 domain-containing protein</fullName>
    </submittedName>
</protein>
<dbReference type="RefSeq" id="WP_115929175.1">
    <property type="nucleotide sequence ID" value="NZ_QNVV01000015.1"/>
</dbReference>
<evidence type="ECO:0000313" key="3">
    <source>
        <dbReference type="Proteomes" id="UP000256257"/>
    </source>
</evidence>
<feature type="transmembrane region" description="Helical" evidence="1">
    <location>
        <begin position="12"/>
        <end position="37"/>
    </location>
</feature>
<gene>
    <name evidence="2" type="ORF">DRF67_15320</name>
</gene>
<name>A0A3D9AXQ7_9FLAO</name>
<dbReference type="Pfam" id="PF11188">
    <property type="entry name" value="DUF2975"/>
    <property type="match status" value="1"/>
</dbReference>
<evidence type="ECO:0000256" key="1">
    <source>
        <dbReference type="SAM" id="Phobius"/>
    </source>
</evidence>
<dbReference type="InterPro" id="IPR021354">
    <property type="entry name" value="DUF2975"/>
</dbReference>
<feature type="transmembrane region" description="Helical" evidence="1">
    <location>
        <begin position="100"/>
        <end position="121"/>
    </location>
</feature>